<sequence length="111" mass="12952">MHTYPSLISLSSHSPLRQHASPNDKRCGGGVEWMFAARQFLPSYDFFLCSHSFCPFWDRKSEIFSLGGKTCSQRWAAVSWEEMEELHFAVSLLFPVFRSPIQRSFYYALFK</sequence>
<reference evidence="1 2" key="2">
    <citation type="submission" date="2018-11" db="EMBL/GenBank/DDBJ databases">
        <authorList>
            <consortium name="Pathogen Informatics"/>
        </authorList>
    </citation>
    <scope>NUCLEOTIDE SEQUENCE [LARGE SCALE GENOMIC DNA]</scope>
</reference>
<organism evidence="3">
    <name type="scientific">Hymenolepis diminuta</name>
    <name type="common">Rat tapeworm</name>
    <dbReference type="NCBI Taxonomy" id="6216"/>
    <lineage>
        <taxon>Eukaryota</taxon>
        <taxon>Metazoa</taxon>
        <taxon>Spiralia</taxon>
        <taxon>Lophotrochozoa</taxon>
        <taxon>Platyhelminthes</taxon>
        <taxon>Cestoda</taxon>
        <taxon>Eucestoda</taxon>
        <taxon>Cyclophyllidea</taxon>
        <taxon>Hymenolepididae</taxon>
        <taxon>Hymenolepis</taxon>
    </lineage>
</organism>
<name>A0A0R3SLC0_HYMDI</name>
<protein>
    <submittedName>
        <fullName evidence="3">Ovule protein</fullName>
    </submittedName>
</protein>
<dbReference type="EMBL" id="UYSG01003298">
    <property type="protein sequence ID" value="VDL58051.1"/>
    <property type="molecule type" value="Genomic_DNA"/>
</dbReference>
<proteinExistence type="predicted"/>
<evidence type="ECO:0000313" key="2">
    <source>
        <dbReference type="Proteomes" id="UP000274504"/>
    </source>
</evidence>
<evidence type="ECO:0000313" key="1">
    <source>
        <dbReference type="EMBL" id="VDL58051.1"/>
    </source>
</evidence>
<dbReference type="AlphaFoldDB" id="A0A0R3SLC0"/>
<reference evidence="3" key="1">
    <citation type="submission" date="2017-02" db="UniProtKB">
        <authorList>
            <consortium name="WormBaseParasite"/>
        </authorList>
    </citation>
    <scope>IDENTIFICATION</scope>
</reference>
<accession>A0A0R3SLC0</accession>
<evidence type="ECO:0000313" key="3">
    <source>
        <dbReference type="WBParaSite" id="HDID_0000573501-mRNA-1"/>
    </source>
</evidence>
<dbReference type="WBParaSite" id="HDID_0000573501-mRNA-1">
    <property type="protein sequence ID" value="HDID_0000573501-mRNA-1"/>
    <property type="gene ID" value="HDID_0000573501"/>
</dbReference>
<dbReference type="Proteomes" id="UP000274504">
    <property type="component" value="Unassembled WGS sequence"/>
</dbReference>
<gene>
    <name evidence="1" type="ORF">HDID_LOCUS5733</name>
</gene>